<feature type="domain" description="ITPR-interacting" evidence="4">
    <location>
        <begin position="22"/>
        <end position="185"/>
    </location>
</feature>
<accession>A0A8C5HLG0</accession>
<feature type="compositionally biased region" description="Basic and acidic residues" evidence="3">
    <location>
        <begin position="145"/>
        <end position="159"/>
    </location>
</feature>
<dbReference type="Proteomes" id="UP000694680">
    <property type="component" value="Chromosome 21"/>
</dbReference>
<dbReference type="PANTHER" id="PTHR17469">
    <property type="entry name" value="SPERM SPECIFIC ANTIGEN 2-RELATED"/>
    <property type="match status" value="1"/>
</dbReference>
<evidence type="ECO:0000259" key="4">
    <source>
        <dbReference type="SMART" id="SM01257"/>
    </source>
</evidence>
<dbReference type="Pfam" id="PF14723">
    <property type="entry name" value="SSFA2_C"/>
    <property type="match status" value="1"/>
</dbReference>
<feature type="region of interest" description="Disordered" evidence="3">
    <location>
        <begin position="1"/>
        <end position="42"/>
    </location>
</feature>
<feature type="compositionally biased region" description="Low complexity" evidence="3">
    <location>
        <begin position="500"/>
        <end position="515"/>
    </location>
</feature>
<feature type="region of interest" description="Disordered" evidence="3">
    <location>
        <begin position="622"/>
        <end position="674"/>
    </location>
</feature>
<feature type="region of interest" description="Disordered" evidence="3">
    <location>
        <begin position="187"/>
        <end position="232"/>
    </location>
</feature>
<feature type="compositionally biased region" description="Polar residues" evidence="3">
    <location>
        <begin position="808"/>
        <end position="819"/>
    </location>
</feature>
<feature type="compositionally biased region" description="Polar residues" evidence="3">
    <location>
        <begin position="1102"/>
        <end position="1111"/>
    </location>
</feature>
<feature type="region of interest" description="Disordered" evidence="3">
    <location>
        <begin position="490"/>
        <end position="515"/>
    </location>
</feature>
<evidence type="ECO:0000256" key="2">
    <source>
        <dbReference type="SAM" id="Coils"/>
    </source>
</evidence>
<feature type="region of interest" description="Disordered" evidence="3">
    <location>
        <begin position="562"/>
        <end position="598"/>
    </location>
</feature>
<dbReference type="Ensembl" id="ENSGWIT00000050904.1">
    <property type="protein sequence ID" value="ENSGWIP00000047043.1"/>
    <property type="gene ID" value="ENSGWIG00000023181.1"/>
</dbReference>
<evidence type="ECO:0000313" key="5">
    <source>
        <dbReference type="Ensembl" id="ENSGWIP00000047043.1"/>
    </source>
</evidence>
<reference evidence="5" key="2">
    <citation type="submission" date="2025-08" db="UniProtKB">
        <authorList>
            <consortium name="Ensembl"/>
        </authorList>
    </citation>
    <scope>IDENTIFICATION</scope>
</reference>
<feature type="region of interest" description="Disordered" evidence="3">
    <location>
        <begin position="727"/>
        <end position="756"/>
    </location>
</feature>
<feature type="compositionally biased region" description="Polar residues" evidence="3">
    <location>
        <begin position="160"/>
        <end position="170"/>
    </location>
</feature>
<evidence type="ECO:0000313" key="6">
    <source>
        <dbReference type="Proteomes" id="UP000694680"/>
    </source>
</evidence>
<feature type="region of interest" description="Disordered" evidence="3">
    <location>
        <begin position="244"/>
        <end position="306"/>
    </location>
</feature>
<dbReference type="InterPro" id="IPR043444">
    <property type="entry name" value="TESPA1-like"/>
</dbReference>
<feature type="compositionally biased region" description="Low complexity" evidence="3">
    <location>
        <begin position="745"/>
        <end position="756"/>
    </location>
</feature>
<feature type="region of interest" description="Disordered" evidence="3">
    <location>
        <begin position="788"/>
        <end position="819"/>
    </location>
</feature>
<dbReference type="Pfam" id="PF14722">
    <property type="entry name" value="KRAP_IP3R_bind"/>
    <property type="match status" value="1"/>
</dbReference>
<keyword evidence="1 2" id="KW-0175">Coiled coil</keyword>
<name>A0A8C5HLG0_GOUWI</name>
<evidence type="ECO:0000256" key="1">
    <source>
        <dbReference type="ARBA" id="ARBA00023054"/>
    </source>
</evidence>
<feature type="compositionally biased region" description="Low complexity" evidence="3">
    <location>
        <begin position="32"/>
        <end position="42"/>
    </location>
</feature>
<feature type="compositionally biased region" description="Low complexity" evidence="3">
    <location>
        <begin position="584"/>
        <end position="598"/>
    </location>
</feature>
<dbReference type="PANTHER" id="PTHR17469:SF11">
    <property type="entry name" value="PROTEIN ITPRID2"/>
    <property type="match status" value="1"/>
</dbReference>
<feature type="coiled-coil region" evidence="2">
    <location>
        <begin position="1021"/>
        <end position="1055"/>
    </location>
</feature>
<gene>
    <name evidence="5" type="primary">itprid2</name>
</gene>
<dbReference type="AlphaFoldDB" id="A0A8C5HLG0"/>
<evidence type="ECO:0000256" key="3">
    <source>
        <dbReference type="SAM" id="MobiDB-lite"/>
    </source>
</evidence>
<feature type="region of interest" description="Disordered" evidence="3">
    <location>
        <begin position="350"/>
        <end position="437"/>
    </location>
</feature>
<reference evidence="5" key="1">
    <citation type="submission" date="2020-06" db="EMBL/GenBank/DDBJ databases">
        <authorList>
            <consortium name="Wellcome Sanger Institute Data Sharing"/>
        </authorList>
    </citation>
    <scope>NUCLEOTIDE SEQUENCE [LARGE SCALE GENOMIC DNA]</scope>
</reference>
<keyword evidence="6" id="KW-1185">Reference proteome</keyword>
<sequence length="1236" mass="136194">MQSENSKPESCFSVAANQKRNQYKEKGRSMNSTGSGKSSTVSSVSELLDLYEEDPEEILMNLGFGREEPDLNSKIPARFFNSSSSARGIDIKVYLRAQLQRVELENPSYALTSRFRQIEVLTTVANEFFQLYSQVSGQPVQIISSKDKDETGEGGRTDEQPTSVKKTNSARNVAKILKRTISKHNLLAASSESPEAPAQLKANAKAASEAAPVTNEQGGCNTSTDHKADTVSQKLIRKKDNCSLATVAEESSGDGETESKSHNSPDQGSTVPDQLQSAELLSAEEEEVQELRVEQSVTSTPEKLPVTLAPPKLVQLRNENANSFDMEEIQSNEDENLPPRMSRATDLLRTVSQQSDSSGFAEDPSADSSSYLKVQESSDSCDSETTVTSHPSQDLATPVALKHPTFDLPEVTQEEAGIKDTTEADGRSSSLEKQELNVSSEMIPEYAAHQLPKLSPLQVQRDESQSQDLDPQTTDIVLAAEQELQLDLEDTQSRAVSGQDPENTPNLTETPTDTNLLTETDSAEDTFQEESLFFDHSGLLSPPVPSFQVLNALNRAKQYKVREPAQGLDPQEMTPSYGRGRGRQGMMRLQRSSSLPSSIFSPSTIVSSVKIHVGRGQMSCSQPRYSVKYSKDKEGEEQELQEEEQTNVLSTLIINPSSSGSNKKPPNTVPPEAIPRHLQRSTCSLQSSSPPPVWSPVVRPDSWSTQSVPNYFSSQQSLGQFSHLKMNQNQQSWTPGQTMFPHQNPSSQYSEQSSCPSLISSQYSSSMFPDPQYPSPVPPYASLPNLVSHHSSLPGLQHPATPPVHPHNSMSSLHHPSTTPRHVNLSLIHPGTPTMHHQGYNHPYPHHTPYHTAPHGQQFPSPHMAYQGYSNTLLAIPNPVLNYPQMPSDHTHYQNPLNTGFIPGQDSIFGPSHSLYLGPTPPAAPGPGSSQVSSSTEMQLRRVLHEIRGTVQSLSEIQADTPDTFSQHRTASSYRQTLAEFQRKRRNLNLFRRQMMDLELSIIQQQALVYHQLGPADRLEVENLQALRCNIREELAELEQQLEEKLMELIDITKHRDLHSNSSVDDLSTISALRTMEPVSDLLNEQLFLRSELGYDDRDRSANVSTRSSSPVRAAVRGGGQKHKLFRTSVDITPVLPPRPNAHTPRGEGGDGEENVGDGKEKGGKDSGAAAEGRGTNGEDVEEDGASTRVRVDNLQQLIQEIRDSVAQEIRQEIYNELLAAVTPPQPSSSTRQRPL</sequence>
<dbReference type="InterPro" id="IPR029325">
    <property type="entry name" value="ITPR-bd"/>
</dbReference>
<proteinExistence type="predicted"/>
<feature type="compositionally biased region" description="Polar residues" evidence="3">
    <location>
        <begin position="214"/>
        <end position="223"/>
    </location>
</feature>
<feature type="compositionally biased region" description="Polar residues" evidence="3">
    <location>
        <begin position="366"/>
        <end position="395"/>
    </location>
</feature>
<feature type="region of interest" description="Disordered" evidence="3">
    <location>
        <begin position="144"/>
        <end position="170"/>
    </location>
</feature>
<feature type="compositionally biased region" description="Basic and acidic residues" evidence="3">
    <location>
        <begin position="416"/>
        <end position="435"/>
    </location>
</feature>
<feature type="compositionally biased region" description="Low complexity" evidence="3">
    <location>
        <begin position="188"/>
        <end position="212"/>
    </location>
</feature>
<dbReference type="GO" id="GO:0005102">
    <property type="term" value="F:signaling receptor binding"/>
    <property type="evidence" value="ECO:0007669"/>
    <property type="project" value="InterPro"/>
</dbReference>
<feature type="compositionally biased region" description="Polar residues" evidence="3">
    <location>
        <begin position="727"/>
        <end position="744"/>
    </location>
</feature>
<dbReference type="InterPro" id="IPR029326">
    <property type="entry name" value="SSFA2_C"/>
</dbReference>
<feature type="compositionally biased region" description="Low complexity" evidence="3">
    <location>
        <begin position="655"/>
        <end position="666"/>
    </location>
</feature>
<reference evidence="5" key="3">
    <citation type="submission" date="2025-09" db="UniProtKB">
        <authorList>
            <consortium name="Ensembl"/>
        </authorList>
    </citation>
    <scope>IDENTIFICATION</scope>
</reference>
<protein>
    <recommendedName>
        <fullName evidence="4">ITPR-interacting domain-containing protein</fullName>
    </recommendedName>
</protein>
<feature type="region of interest" description="Disordered" evidence="3">
    <location>
        <begin position="1098"/>
        <end position="1189"/>
    </location>
</feature>
<organism evidence="5 6">
    <name type="scientific">Gouania willdenowi</name>
    <name type="common">Blunt-snouted clingfish</name>
    <name type="synonym">Lepadogaster willdenowi</name>
    <dbReference type="NCBI Taxonomy" id="441366"/>
    <lineage>
        <taxon>Eukaryota</taxon>
        <taxon>Metazoa</taxon>
        <taxon>Chordata</taxon>
        <taxon>Craniata</taxon>
        <taxon>Vertebrata</taxon>
        <taxon>Euteleostomi</taxon>
        <taxon>Actinopterygii</taxon>
        <taxon>Neopterygii</taxon>
        <taxon>Teleostei</taxon>
        <taxon>Neoteleostei</taxon>
        <taxon>Acanthomorphata</taxon>
        <taxon>Ovalentaria</taxon>
        <taxon>Blenniimorphae</taxon>
        <taxon>Blenniiformes</taxon>
        <taxon>Gobiesocoidei</taxon>
        <taxon>Gobiesocidae</taxon>
        <taxon>Gobiesocinae</taxon>
        <taxon>Gouania</taxon>
    </lineage>
</organism>
<feature type="compositionally biased region" description="Polar residues" evidence="3">
    <location>
        <begin position="264"/>
        <end position="273"/>
    </location>
</feature>
<feature type="compositionally biased region" description="Acidic residues" evidence="3">
    <location>
        <begin position="635"/>
        <end position="645"/>
    </location>
</feature>
<dbReference type="SMART" id="SM01257">
    <property type="entry name" value="KRAP_IP3R_bind"/>
    <property type="match status" value="1"/>
</dbReference>